<keyword evidence="3" id="KW-0238">DNA-binding</keyword>
<dbReference type="PANTHER" id="PTHR31845">
    <property type="entry name" value="FINGER DOMAIN PROTEIN, PUTATIVE-RELATED"/>
    <property type="match status" value="1"/>
</dbReference>
<gene>
    <name evidence="7" type="ORF">IFR04_015060</name>
</gene>
<dbReference type="Proteomes" id="UP000664132">
    <property type="component" value="Unassembled WGS sequence"/>
</dbReference>
<evidence type="ECO:0000256" key="3">
    <source>
        <dbReference type="ARBA" id="ARBA00023125"/>
    </source>
</evidence>
<keyword evidence="2" id="KW-0805">Transcription regulation</keyword>
<reference evidence="7" key="1">
    <citation type="submission" date="2021-02" db="EMBL/GenBank/DDBJ databases">
        <title>Genome sequence Cadophora malorum strain M34.</title>
        <authorList>
            <person name="Stefanovic E."/>
            <person name="Vu D."/>
            <person name="Scully C."/>
            <person name="Dijksterhuis J."/>
            <person name="Roader J."/>
            <person name="Houbraken J."/>
        </authorList>
    </citation>
    <scope>NUCLEOTIDE SEQUENCE</scope>
    <source>
        <strain evidence="7">M34</strain>
    </source>
</reference>
<dbReference type="InterPro" id="IPR051089">
    <property type="entry name" value="prtT"/>
</dbReference>
<keyword evidence="8" id="KW-1185">Reference proteome</keyword>
<dbReference type="PANTHER" id="PTHR31845:SF17">
    <property type="entry name" value="ZN(II)2CYS6 TRANSCRIPTION FACTOR (EUROFUNG)"/>
    <property type="match status" value="1"/>
</dbReference>
<proteinExistence type="predicted"/>
<comment type="subcellular location">
    <subcellularLocation>
        <location evidence="1">Nucleus</location>
    </subcellularLocation>
</comment>
<dbReference type="GO" id="GO:0000981">
    <property type="term" value="F:DNA-binding transcription factor activity, RNA polymerase II-specific"/>
    <property type="evidence" value="ECO:0007669"/>
    <property type="project" value="TreeGrafter"/>
</dbReference>
<keyword evidence="5" id="KW-0539">Nucleus</keyword>
<keyword evidence="4" id="KW-0804">Transcription</keyword>
<feature type="region of interest" description="Disordered" evidence="6">
    <location>
        <begin position="1"/>
        <end position="27"/>
    </location>
</feature>
<evidence type="ECO:0000256" key="6">
    <source>
        <dbReference type="SAM" id="MobiDB-lite"/>
    </source>
</evidence>
<dbReference type="GO" id="GO:0000976">
    <property type="term" value="F:transcription cis-regulatory region binding"/>
    <property type="evidence" value="ECO:0007669"/>
    <property type="project" value="TreeGrafter"/>
</dbReference>
<sequence length="614" mass="68099">MVNDMPDFEDVPVEPSQDSLSPHVTAANDLTPEGRSVHFAARQATQPQSHNFSMDAIDLGAPIATLRSLGALSKDGGSPESSRVVPRDIERSYSCDPVARGVLSDGDARKAVNIYFENCHLNAPFLSEKPRYLDHNFRFSSPLLFLAICCVGARFWETSDSSGSIQGLHPRFFELTSLLDHAISRLVLQVTPSDVTLDSIRVLMLYIQWMPCSLEQSEKTLQSYQRQPKSRYNDISAYSILGIAIRYATFLGLDRTAIAPFKGSASLILEDDVARFRVWRNLLTCDCNLMLSSGLPATLDPVPAAEVGRLICSLPAAQLPGDLRITALVELVVIVNRVAKSSGDHSGRHLDAYCLKKVNMDLDEWERSWVAQLGNTESQHNQLPFSSVRWYRLALNSAPLGPLLSSSNRTQASPMQLWLLQSLETCLTAASQTLFSLSEDANKFVWELDSQSTQSLPDGAFLVDRVAVGRLCYAVDSTWISHAFSVMFIVLCYVRGTIDDDLQIRTITPKNLLRICSPQQPRSTSVIIRLVRLALNIFEGVCQTPTFHPARDFQVIVKNAASLVLKEETADPQESQMIDDAALQSLLDSINESGLEWPMNLFDPNTDYGLGWEV</sequence>
<evidence type="ECO:0000256" key="1">
    <source>
        <dbReference type="ARBA" id="ARBA00004123"/>
    </source>
</evidence>
<evidence type="ECO:0000256" key="4">
    <source>
        <dbReference type="ARBA" id="ARBA00023163"/>
    </source>
</evidence>
<comment type="caution">
    <text evidence="7">The sequence shown here is derived from an EMBL/GenBank/DDBJ whole genome shotgun (WGS) entry which is preliminary data.</text>
</comment>
<protein>
    <recommendedName>
        <fullName evidence="9">Transcription factor domain-containing protein</fullName>
    </recommendedName>
</protein>
<dbReference type="OrthoDB" id="4454541at2759"/>
<dbReference type="AlphaFoldDB" id="A0A8H7T3K8"/>
<evidence type="ECO:0000256" key="5">
    <source>
        <dbReference type="ARBA" id="ARBA00023242"/>
    </source>
</evidence>
<evidence type="ECO:0000313" key="7">
    <source>
        <dbReference type="EMBL" id="KAG4411815.1"/>
    </source>
</evidence>
<dbReference type="CDD" id="cd12148">
    <property type="entry name" value="fungal_TF_MHR"/>
    <property type="match status" value="1"/>
</dbReference>
<evidence type="ECO:0000256" key="2">
    <source>
        <dbReference type="ARBA" id="ARBA00023015"/>
    </source>
</evidence>
<feature type="compositionally biased region" description="Acidic residues" evidence="6">
    <location>
        <begin position="1"/>
        <end position="12"/>
    </location>
</feature>
<name>A0A8H7T3K8_9HELO</name>
<evidence type="ECO:0000313" key="8">
    <source>
        <dbReference type="Proteomes" id="UP000664132"/>
    </source>
</evidence>
<organism evidence="7 8">
    <name type="scientific">Cadophora malorum</name>
    <dbReference type="NCBI Taxonomy" id="108018"/>
    <lineage>
        <taxon>Eukaryota</taxon>
        <taxon>Fungi</taxon>
        <taxon>Dikarya</taxon>
        <taxon>Ascomycota</taxon>
        <taxon>Pezizomycotina</taxon>
        <taxon>Leotiomycetes</taxon>
        <taxon>Helotiales</taxon>
        <taxon>Ploettnerulaceae</taxon>
        <taxon>Cadophora</taxon>
    </lineage>
</organism>
<accession>A0A8H7T3K8</accession>
<dbReference type="GO" id="GO:0005634">
    <property type="term" value="C:nucleus"/>
    <property type="evidence" value="ECO:0007669"/>
    <property type="project" value="UniProtKB-SubCell"/>
</dbReference>
<evidence type="ECO:0008006" key="9">
    <source>
        <dbReference type="Google" id="ProtNLM"/>
    </source>
</evidence>
<dbReference type="EMBL" id="JAFJYH010000437">
    <property type="protein sequence ID" value="KAG4411815.1"/>
    <property type="molecule type" value="Genomic_DNA"/>
</dbReference>